<dbReference type="InterPro" id="IPR005828">
    <property type="entry name" value="MFS_sugar_transport-like"/>
</dbReference>
<dbReference type="PROSITE" id="PS50850">
    <property type="entry name" value="MFS"/>
    <property type="match status" value="1"/>
</dbReference>
<protein>
    <recommendedName>
        <fullName evidence="8">Major facilitator superfamily (MFS) profile domain-containing protein</fullName>
    </recommendedName>
</protein>
<keyword evidence="6 7" id="KW-0472">Membrane</keyword>
<dbReference type="InterPro" id="IPR003663">
    <property type="entry name" value="Sugar/inositol_transpt"/>
</dbReference>
<feature type="transmembrane region" description="Helical" evidence="7">
    <location>
        <begin position="339"/>
        <end position="357"/>
    </location>
</feature>
<organism evidence="9 10">
    <name type="scientific">Cladosporium halotolerans</name>
    <dbReference type="NCBI Taxonomy" id="1052096"/>
    <lineage>
        <taxon>Eukaryota</taxon>
        <taxon>Fungi</taxon>
        <taxon>Dikarya</taxon>
        <taxon>Ascomycota</taxon>
        <taxon>Pezizomycotina</taxon>
        <taxon>Dothideomycetes</taxon>
        <taxon>Dothideomycetidae</taxon>
        <taxon>Cladosporiales</taxon>
        <taxon>Cladosporiaceae</taxon>
        <taxon>Cladosporium</taxon>
    </lineage>
</organism>
<feature type="transmembrane region" description="Helical" evidence="7">
    <location>
        <begin position="111"/>
        <end position="132"/>
    </location>
</feature>
<evidence type="ECO:0000256" key="4">
    <source>
        <dbReference type="ARBA" id="ARBA00022692"/>
    </source>
</evidence>
<feature type="transmembrane region" description="Helical" evidence="7">
    <location>
        <begin position="175"/>
        <end position="196"/>
    </location>
</feature>
<evidence type="ECO:0000259" key="8">
    <source>
        <dbReference type="PROSITE" id="PS50850"/>
    </source>
</evidence>
<proteinExistence type="inferred from homology"/>
<dbReference type="Gene3D" id="1.20.1250.20">
    <property type="entry name" value="MFS general substrate transporter like domains"/>
    <property type="match status" value="1"/>
</dbReference>
<dbReference type="GO" id="GO:0016020">
    <property type="term" value="C:membrane"/>
    <property type="evidence" value="ECO:0007669"/>
    <property type="project" value="UniProtKB-SubCell"/>
</dbReference>
<accession>A0AB34KMI5</accession>
<dbReference type="GO" id="GO:0005351">
    <property type="term" value="F:carbohydrate:proton symporter activity"/>
    <property type="evidence" value="ECO:0007669"/>
    <property type="project" value="TreeGrafter"/>
</dbReference>
<feature type="transmembrane region" description="Helical" evidence="7">
    <location>
        <begin position="87"/>
        <end position="105"/>
    </location>
</feature>
<evidence type="ECO:0000313" key="9">
    <source>
        <dbReference type="EMBL" id="KAL1584917.1"/>
    </source>
</evidence>
<feature type="transmembrane region" description="Helical" evidence="7">
    <location>
        <begin position="144"/>
        <end position="169"/>
    </location>
</feature>
<keyword evidence="3" id="KW-0813">Transport</keyword>
<comment type="subcellular location">
    <subcellularLocation>
        <location evidence="1">Membrane</location>
        <topology evidence="1">Multi-pass membrane protein</topology>
    </subcellularLocation>
</comment>
<evidence type="ECO:0000256" key="6">
    <source>
        <dbReference type="ARBA" id="ARBA00023136"/>
    </source>
</evidence>
<dbReference type="RefSeq" id="XP_069228023.1">
    <property type="nucleotide sequence ID" value="XM_069374840.1"/>
</dbReference>
<evidence type="ECO:0000256" key="2">
    <source>
        <dbReference type="ARBA" id="ARBA00010992"/>
    </source>
</evidence>
<comment type="caution">
    <text evidence="9">The sequence shown here is derived from an EMBL/GenBank/DDBJ whole genome shotgun (WGS) entry which is preliminary data.</text>
</comment>
<evidence type="ECO:0000256" key="7">
    <source>
        <dbReference type="SAM" id="Phobius"/>
    </source>
</evidence>
<keyword evidence="10" id="KW-1185">Reference proteome</keyword>
<dbReference type="PANTHER" id="PTHR48022:SF26">
    <property type="entry name" value="MAJOR FACILITATOR SUPERFAMILY (MFS) PROFILE DOMAIN-CONTAINING PROTEIN-RELATED"/>
    <property type="match status" value="1"/>
</dbReference>
<feature type="transmembrane region" description="Helical" evidence="7">
    <location>
        <begin position="430"/>
        <end position="448"/>
    </location>
</feature>
<evidence type="ECO:0000256" key="3">
    <source>
        <dbReference type="ARBA" id="ARBA00022448"/>
    </source>
</evidence>
<evidence type="ECO:0000256" key="1">
    <source>
        <dbReference type="ARBA" id="ARBA00004141"/>
    </source>
</evidence>
<dbReference type="InterPro" id="IPR050360">
    <property type="entry name" value="MFS_Sugar_Transporters"/>
</dbReference>
<feature type="transmembrane region" description="Helical" evidence="7">
    <location>
        <begin position="399"/>
        <end position="418"/>
    </location>
</feature>
<name>A0AB34KMI5_9PEZI</name>
<comment type="similarity">
    <text evidence="2">Belongs to the major facilitator superfamily. Sugar transporter (TC 2.A.1.1) family.</text>
</comment>
<evidence type="ECO:0000313" key="10">
    <source>
        <dbReference type="Proteomes" id="UP000803884"/>
    </source>
</evidence>
<dbReference type="AlphaFoldDB" id="A0AB34KMI5"/>
<evidence type="ECO:0000256" key="5">
    <source>
        <dbReference type="ARBA" id="ARBA00022989"/>
    </source>
</evidence>
<dbReference type="PANTHER" id="PTHR48022">
    <property type="entry name" value="PLASTIDIC GLUCOSE TRANSPORTER 4"/>
    <property type="match status" value="1"/>
</dbReference>
<reference evidence="9 10" key="1">
    <citation type="journal article" date="2020" name="Microbiol. Resour. Announc.">
        <title>Draft Genome Sequence of a Cladosporium Species Isolated from the Mesophotic Ascidian Didemnum maculosum.</title>
        <authorList>
            <person name="Gioti A."/>
            <person name="Siaperas R."/>
            <person name="Nikolaivits E."/>
            <person name="Le Goff G."/>
            <person name="Ouazzani J."/>
            <person name="Kotoulas G."/>
            <person name="Topakas E."/>
        </authorList>
    </citation>
    <scope>NUCLEOTIDE SEQUENCE [LARGE SCALE GENOMIC DNA]</scope>
    <source>
        <strain evidence="9 10">TM138-S3</strain>
    </source>
</reference>
<feature type="transmembrane region" description="Helical" evidence="7">
    <location>
        <begin position="363"/>
        <end position="387"/>
    </location>
</feature>
<dbReference type="EMBL" id="JAAQHG020000022">
    <property type="protein sequence ID" value="KAL1584917.1"/>
    <property type="molecule type" value="Genomic_DNA"/>
</dbReference>
<sequence length="519" mass="57356">MGRKYLGGSGESLTVWISVAASTVLIFYGYDVRIFGNVIINENFLETFGHPSANTQGTMTSVYNIGCFFGALSTVFTGDWLGRPKQILLGSTVIAIGAVIQTASWSVPQMMVGRVVAGLGTGMNTATAGVWQSETSKMSSRGKLVIIQMANCITGFSISNWLTLGFSFAPRDISWRFPLAFQVFFTLCIWALCPFLPDSPRLLIRKGKYDEAREVLAALEGHGATPESASVQAQFNVIKDILDRENLNSFTWWQLVTGRGPSGLLRRMILGAFMQCMNQISGINVTSYYMSYIFITALGISELLARILAACGSVDYLIFACLAYFVIERYGRRKVMMCSAAACSICWICIAIATGLTEKGGNSYVLGSVAVAFFFAFFASFGMGLYPTEINALEMRTKGASLAMATNWICNYAVVQATLPGIENLGYKFWIVWATICFSFIPITYLFYPETANRTLEDIDRFFETEPSIIVCRNRLATQLSRPQVYIEQDEEIFRQSEKKDGAEGHVTVVEDLRESGKV</sequence>
<feature type="transmembrane region" description="Helical" evidence="7">
    <location>
        <begin position="303"/>
        <end position="327"/>
    </location>
</feature>
<dbReference type="GeneID" id="96007678"/>
<keyword evidence="5 7" id="KW-1133">Transmembrane helix</keyword>
<dbReference type="Proteomes" id="UP000803884">
    <property type="component" value="Unassembled WGS sequence"/>
</dbReference>
<dbReference type="InterPro" id="IPR020846">
    <property type="entry name" value="MFS_dom"/>
</dbReference>
<dbReference type="Pfam" id="PF00083">
    <property type="entry name" value="Sugar_tr"/>
    <property type="match status" value="1"/>
</dbReference>
<feature type="transmembrane region" description="Helical" evidence="7">
    <location>
        <begin position="12"/>
        <end position="30"/>
    </location>
</feature>
<dbReference type="InterPro" id="IPR036259">
    <property type="entry name" value="MFS_trans_sf"/>
</dbReference>
<feature type="transmembrane region" description="Helical" evidence="7">
    <location>
        <begin position="61"/>
        <end position="80"/>
    </location>
</feature>
<gene>
    <name evidence="9" type="ORF">WHR41_06235</name>
</gene>
<keyword evidence="4 7" id="KW-0812">Transmembrane</keyword>
<dbReference type="PRINTS" id="PR00171">
    <property type="entry name" value="SUGRTRNSPORT"/>
</dbReference>
<feature type="domain" description="Major facilitator superfamily (MFS) profile" evidence="8">
    <location>
        <begin position="17"/>
        <end position="452"/>
    </location>
</feature>
<dbReference type="SUPFAM" id="SSF103473">
    <property type="entry name" value="MFS general substrate transporter"/>
    <property type="match status" value="1"/>
</dbReference>